<feature type="compositionally biased region" description="Basic residues" evidence="8">
    <location>
        <begin position="527"/>
        <end position="537"/>
    </location>
</feature>
<evidence type="ECO:0000259" key="10">
    <source>
        <dbReference type="PROSITE" id="PS50157"/>
    </source>
</evidence>
<dbReference type="SMART" id="SM00225">
    <property type="entry name" value="BTB"/>
    <property type="match status" value="1"/>
</dbReference>
<feature type="domain" description="C2H2-type" evidence="10">
    <location>
        <begin position="672"/>
        <end position="700"/>
    </location>
</feature>
<dbReference type="Pfam" id="PF00651">
    <property type="entry name" value="BTB"/>
    <property type="match status" value="1"/>
</dbReference>
<feature type="region of interest" description="Disordered" evidence="8">
    <location>
        <begin position="294"/>
        <end position="381"/>
    </location>
</feature>
<feature type="compositionally biased region" description="Low complexity" evidence="8">
    <location>
        <begin position="296"/>
        <end position="309"/>
    </location>
</feature>
<reference evidence="11 12" key="1">
    <citation type="submission" date="2024-01" db="EMBL/GenBank/DDBJ databases">
        <title>The genome of the rayed Mediterranean limpet Patella caerulea (Linnaeus, 1758).</title>
        <authorList>
            <person name="Anh-Thu Weber A."/>
            <person name="Halstead-Nussloch G."/>
        </authorList>
    </citation>
    <scope>NUCLEOTIDE SEQUENCE [LARGE SCALE GENOMIC DNA]</scope>
    <source>
        <strain evidence="11">AATW-2023a</strain>
        <tissue evidence="11">Whole specimen</tissue>
    </source>
</reference>
<accession>A0AAN8K826</accession>
<feature type="domain" description="C2H2-type" evidence="10">
    <location>
        <begin position="701"/>
        <end position="728"/>
    </location>
</feature>
<dbReference type="FunFam" id="3.30.160.60:FF:000446">
    <property type="entry name" value="Zinc finger protein"/>
    <property type="match status" value="1"/>
</dbReference>
<dbReference type="EMBL" id="JAZGQO010000002">
    <property type="protein sequence ID" value="KAK6191947.1"/>
    <property type="molecule type" value="Genomic_DNA"/>
</dbReference>
<sequence>MENLSEDEALPNYSYQPQYNLHGLVDISTLQHYQGDNQSHISLHNANIHPNSDLQTSHLTDYAGQSYVGLGHTVGYVDGQMPSGYPTAISPIPDQQLSLSSSLGSSWSNPGLAKAPVGRWGVEQSNPSSHRVEVGGIGWTDILHKNMHQLMEVDMMCDTIILTNTQQIKVHKLILMSSSDYLLTLLKRYDNLKMLQLRLPITVTMEALKTFITFLYLGKADLTSENIRDIAVLANIFKIQVLKDLIVKLSGNNNLVSGDKLFDVQPTVIDGCERRDQCIDTSSLVLTTEQGINTDGSFGTSTSSPPSTFLDDNGIDERPNCKKLPKKPQLVSSAVHTYGTRSTASQGTPKSRRKTYLEEQSKKDMEEAAAGDKGIEAPQARPEVYRGKKSRLLAGAPKQETLEVQPPKTRGKFRRKIELVDNEDFVAASLNLPEVNDASATSFVPSSPDDQNATAKRGRFRKIGTGNQMTVRPPPKKRAKMELQLSEDHLCEAVDDELPITVLSVPAEVQAQAPKTKSSPKKPSSQRNKRRRNSRWGKSKNLVAIASDIENMAEHIPENERQFKCNLCGNEFVFAKRCISHMVKTHGVEETNVIPNVIIRSKDESSPKVCDICGYKTKDQNFCYIHYHKYFKHGVPLPQGWEIYKCDQCGKEYFTKFMLKDHKLTHKEDTPFICETCGQGFKTRTCLNSHVFHRHKEVRKHSCPECKKKFKTKTQMSVHYRTHTGEKPFSCPECDYKSTTRGNMRLHLTNKHKHNVDNVQLLMQKMTSGMPPADMANIVKEIKDSEVLEIDIAVPVENLVQVATCTSVPIDSSVPIATSVPLANPAPVATTLPVEILSMDKLTTVLRKCSGIKWMDIGEQNGQDAYTCALPQSSSGSAILLPVSQTNQPSSDGTSTYTTYTLVPSSDLLNVKSLGVDPERTTTTLKPVSLTPPPAQQSSHLYMQHSPISPAATVSPDGHFQTPHNMINSPITPPPPSSHSPYPSATNMVNSPISPPQVNMSYQTYAHNLSNSPISPPAPTMSPNQSYQNINSVSPVNLQTAQSMGQDGGIVSDGDVDSSYNQQQYDTALLQVYYQQQNFYQQGY</sequence>
<feature type="compositionally biased region" description="Polar residues" evidence="8">
    <location>
        <begin position="330"/>
        <end position="349"/>
    </location>
</feature>
<keyword evidence="6" id="KW-0539">Nucleus</keyword>
<dbReference type="GO" id="GO:0000981">
    <property type="term" value="F:DNA-binding transcription factor activity, RNA polymerase II-specific"/>
    <property type="evidence" value="ECO:0007669"/>
    <property type="project" value="TreeGrafter"/>
</dbReference>
<evidence type="ECO:0000256" key="4">
    <source>
        <dbReference type="ARBA" id="ARBA00022771"/>
    </source>
</evidence>
<keyword evidence="3" id="KW-0677">Repeat</keyword>
<name>A0AAN8K826_PATCE</name>
<evidence type="ECO:0000313" key="11">
    <source>
        <dbReference type="EMBL" id="KAK6191947.1"/>
    </source>
</evidence>
<keyword evidence="12" id="KW-1185">Reference proteome</keyword>
<dbReference type="AlphaFoldDB" id="A0AAN8K826"/>
<feature type="domain" description="C2H2-type" evidence="10">
    <location>
        <begin position="563"/>
        <end position="591"/>
    </location>
</feature>
<feature type="compositionally biased region" description="Basic and acidic residues" evidence="8">
    <location>
        <begin position="355"/>
        <end position="366"/>
    </location>
</feature>
<dbReference type="PROSITE" id="PS00028">
    <property type="entry name" value="ZINC_FINGER_C2H2_1"/>
    <property type="match status" value="4"/>
</dbReference>
<dbReference type="InterPro" id="IPR013087">
    <property type="entry name" value="Znf_C2H2_type"/>
</dbReference>
<evidence type="ECO:0000256" key="3">
    <source>
        <dbReference type="ARBA" id="ARBA00022737"/>
    </source>
</evidence>
<evidence type="ECO:0000256" key="5">
    <source>
        <dbReference type="ARBA" id="ARBA00022833"/>
    </source>
</evidence>
<dbReference type="PROSITE" id="PS50097">
    <property type="entry name" value="BTB"/>
    <property type="match status" value="1"/>
</dbReference>
<evidence type="ECO:0000256" key="6">
    <source>
        <dbReference type="ARBA" id="ARBA00023242"/>
    </source>
</evidence>
<feature type="region of interest" description="Disordered" evidence="8">
    <location>
        <begin position="509"/>
        <end position="537"/>
    </location>
</feature>
<dbReference type="GO" id="GO:0005634">
    <property type="term" value="C:nucleus"/>
    <property type="evidence" value="ECO:0007669"/>
    <property type="project" value="UniProtKB-SubCell"/>
</dbReference>
<protein>
    <submittedName>
        <fullName evidence="11">Uncharacterized protein</fullName>
    </submittedName>
</protein>
<organism evidence="11 12">
    <name type="scientific">Patella caerulea</name>
    <name type="common">Rayed Mediterranean limpet</name>
    <dbReference type="NCBI Taxonomy" id="87958"/>
    <lineage>
        <taxon>Eukaryota</taxon>
        <taxon>Metazoa</taxon>
        <taxon>Spiralia</taxon>
        <taxon>Lophotrochozoa</taxon>
        <taxon>Mollusca</taxon>
        <taxon>Gastropoda</taxon>
        <taxon>Patellogastropoda</taxon>
        <taxon>Patelloidea</taxon>
        <taxon>Patellidae</taxon>
        <taxon>Patella</taxon>
    </lineage>
</organism>
<evidence type="ECO:0000313" key="12">
    <source>
        <dbReference type="Proteomes" id="UP001347796"/>
    </source>
</evidence>
<evidence type="ECO:0000256" key="7">
    <source>
        <dbReference type="PROSITE-ProRule" id="PRU00042"/>
    </source>
</evidence>
<dbReference type="InterPro" id="IPR000210">
    <property type="entry name" value="BTB/POZ_dom"/>
</dbReference>
<keyword evidence="2" id="KW-0479">Metal-binding</keyword>
<feature type="region of interest" description="Disordered" evidence="8">
    <location>
        <begin position="440"/>
        <end position="476"/>
    </location>
</feature>
<dbReference type="InterPro" id="IPR036236">
    <property type="entry name" value="Znf_C2H2_sf"/>
</dbReference>
<gene>
    <name evidence="11" type="ORF">SNE40_003517</name>
</gene>
<dbReference type="CDD" id="cd18186">
    <property type="entry name" value="BTB_POZ_ZBTB_KLHL-like"/>
    <property type="match status" value="1"/>
</dbReference>
<evidence type="ECO:0000256" key="2">
    <source>
        <dbReference type="ARBA" id="ARBA00022723"/>
    </source>
</evidence>
<comment type="caution">
    <text evidence="11">The sequence shown here is derived from an EMBL/GenBank/DDBJ whole genome shotgun (WGS) entry which is preliminary data.</text>
</comment>
<feature type="compositionally biased region" description="Polar residues" evidence="8">
    <location>
        <begin position="440"/>
        <end position="454"/>
    </location>
</feature>
<dbReference type="SUPFAM" id="SSF57667">
    <property type="entry name" value="beta-beta-alpha zinc fingers"/>
    <property type="match status" value="2"/>
</dbReference>
<feature type="compositionally biased region" description="Low complexity" evidence="8">
    <location>
        <begin position="514"/>
        <end position="526"/>
    </location>
</feature>
<dbReference type="PANTHER" id="PTHR24394:SF29">
    <property type="entry name" value="MYONEURIN"/>
    <property type="match status" value="1"/>
</dbReference>
<dbReference type="Gene3D" id="3.30.710.10">
    <property type="entry name" value="Potassium Channel Kv1.1, Chain A"/>
    <property type="match status" value="1"/>
</dbReference>
<feature type="domain" description="BTB" evidence="9">
    <location>
        <begin position="157"/>
        <end position="224"/>
    </location>
</feature>
<evidence type="ECO:0000256" key="8">
    <source>
        <dbReference type="SAM" id="MobiDB-lite"/>
    </source>
</evidence>
<keyword evidence="5" id="KW-0862">Zinc</keyword>
<dbReference type="Pfam" id="PF00096">
    <property type="entry name" value="zf-C2H2"/>
    <property type="match status" value="2"/>
</dbReference>
<evidence type="ECO:0000256" key="1">
    <source>
        <dbReference type="ARBA" id="ARBA00004123"/>
    </source>
</evidence>
<proteinExistence type="predicted"/>
<dbReference type="SUPFAM" id="SSF54695">
    <property type="entry name" value="POZ domain"/>
    <property type="match status" value="1"/>
</dbReference>
<dbReference type="Proteomes" id="UP001347796">
    <property type="component" value="Unassembled WGS sequence"/>
</dbReference>
<dbReference type="GO" id="GO:0008270">
    <property type="term" value="F:zinc ion binding"/>
    <property type="evidence" value="ECO:0007669"/>
    <property type="project" value="UniProtKB-KW"/>
</dbReference>
<dbReference type="Gene3D" id="3.30.160.60">
    <property type="entry name" value="Classic Zinc Finger"/>
    <property type="match status" value="3"/>
</dbReference>
<feature type="domain" description="C2H2-type" evidence="10">
    <location>
        <begin position="644"/>
        <end position="671"/>
    </location>
</feature>
<evidence type="ECO:0000259" key="9">
    <source>
        <dbReference type="PROSITE" id="PS50097"/>
    </source>
</evidence>
<dbReference type="SMART" id="SM00355">
    <property type="entry name" value="ZnF_C2H2"/>
    <property type="match status" value="6"/>
</dbReference>
<comment type="subcellular location">
    <subcellularLocation>
        <location evidence="1">Nucleus</location>
    </subcellularLocation>
</comment>
<dbReference type="PROSITE" id="PS50157">
    <property type="entry name" value="ZINC_FINGER_C2H2_2"/>
    <property type="match status" value="4"/>
</dbReference>
<keyword evidence="4 7" id="KW-0863">Zinc-finger</keyword>
<dbReference type="InterPro" id="IPR011333">
    <property type="entry name" value="SKP1/BTB/POZ_sf"/>
</dbReference>
<dbReference type="PANTHER" id="PTHR24394">
    <property type="entry name" value="ZINC FINGER PROTEIN"/>
    <property type="match status" value="1"/>
</dbReference>
<dbReference type="FunFam" id="3.30.160.60:FF:000145">
    <property type="entry name" value="Zinc finger protein 574"/>
    <property type="match status" value="1"/>
</dbReference>